<sequence length="186" mass="21859">MKRTRFRPRYEDYSNMVHKLAWYYSNHSTVEFSELESEGFLVFHYCLEERPFDPSKSDGDFGGYFWQHLHYRFKSICFPAHKPATTLLIDNAIPTPASAEEKYNGFRDLLGSLTAEAREVIQVILQAPAEMLEFCHSPHYVRRTDKAPYKEGYTKGATLDYLRHLGWRRCNAVAAFEEIKRTLKEF</sequence>
<organism evidence="1">
    <name type="scientific">viral metagenome</name>
    <dbReference type="NCBI Taxonomy" id="1070528"/>
    <lineage>
        <taxon>unclassified sequences</taxon>
        <taxon>metagenomes</taxon>
        <taxon>organismal metagenomes</taxon>
    </lineage>
</organism>
<reference evidence="1" key="1">
    <citation type="submission" date="2020-03" db="EMBL/GenBank/DDBJ databases">
        <title>The deep terrestrial virosphere.</title>
        <authorList>
            <person name="Holmfeldt K."/>
            <person name="Nilsson E."/>
            <person name="Simone D."/>
            <person name="Lopez-Fernandez M."/>
            <person name="Wu X."/>
            <person name="de Brujin I."/>
            <person name="Lundin D."/>
            <person name="Andersson A."/>
            <person name="Bertilsson S."/>
            <person name="Dopson M."/>
        </authorList>
    </citation>
    <scope>NUCLEOTIDE SEQUENCE</scope>
    <source>
        <strain evidence="1">MM415A04630</strain>
    </source>
</reference>
<evidence type="ECO:0000313" key="1">
    <source>
        <dbReference type="EMBL" id="QJA69395.1"/>
    </source>
</evidence>
<dbReference type="EMBL" id="MT141702">
    <property type="protein sequence ID" value="QJA69395.1"/>
    <property type="molecule type" value="Genomic_DNA"/>
</dbReference>
<accession>A0A6M3JJW1</accession>
<dbReference type="AlphaFoldDB" id="A0A6M3JJW1"/>
<name>A0A6M3JJW1_9ZZZZ</name>
<gene>
    <name evidence="1" type="ORF">MM415A04630_0005</name>
</gene>
<proteinExistence type="predicted"/>
<protein>
    <submittedName>
        <fullName evidence="1">Uncharacterized protein</fullName>
    </submittedName>
</protein>